<name>A0A5C7FEN1_9BACT</name>
<evidence type="ECO:0000313" key="1">
    <source>
        <dbReference type="EMBL" id="TXF82341.1"/>
    </source>
</evidence>
<organism evidence="1 2">
    <name type="scientific">Neolewinella aurantiaca</name>
    <dbReference type="NCBI Taxonomy" id="2602767"/>
    <lineage>
        <taxon>Bacteria</taxon>
        <taxon>Pseudomonadati</taxon>
        <taxon>Bacteroidota</taxon>
        <taxon>Saprospiria</taxon>
        <taxon>Saprospirales</taxon>
        <taxon>Lewinellaceae</taxon>
        <taxon>Neolewinella</taxon>
    </lineage>
</organism>
<dbReference type="AlphaFoldDB" id="A0A5C7FEN1"/>
<evidence type="ECO:0000313" key="2">
    <source>
        <dbReference type="Proteomes" id="UP000321907"/>
    </source>
</evidence>
<reference evidence="1 2" key="1">
    <citation type="submission" date="2019-08" db="EMBL/GenBank/DDBJ databases">
        <title>Lewinella sp. strain SSH13 Genome sequencing and assembly.</title>
        <authorList>
            <person name="Kim I."/>
        </authorList>
    </citation>
    <scope>NUCLEOTIDE SEQUENCE [LARGE SCALE GENOMIC DNA]</scope>
    <source>
        <strain evidence="1 2">SSH13</strain>
    </source>
</reference>
<comment type="caution">
    <text evidence="1">The sequence shown here is derived from an EMBL/GenBank/DDBJ whole genome shotgun (WGS) entry which is preliminary data.</text>
</comment>
<evidence type="ECO:0008006" key="3">
    <source>
        <dbReference type="Google" id="ProtNLM"/>
    </source>
</evidence>
<dbReference type="EMBL" id="VOXD01000069">
    <property type="protein sequence ID" value="TXF82341.1"/>
    <property type="molecule type" value="Genomic_DNA"/>
</dbReference>
<keyword evidence="2" id="KW-1185">Reference proteome</keyword>
<dbReference type="RefSeq" id="WP_147932901.1">
    <property type="nucleotide sequence ID" value="NZ_VOXD01000069.1"/>
</dbReference>
<sequence>MRLKHLLFLILVLPTVFINNLYCQNRYFVAFCASNQNLGHAFISLGYESPERMMTVHDGTWGMYPKTKIEGVISVFFGSVPGEIRNDFLTNRNQSFHLVVSENEYKKSLEVLNKWKNKDYQLLKSDCLSFIIEVATIFEHQIEIPIRDNFLNLPSYYLSELIRINSN</sequence>
<gene>
    <name evidence="1" type="ORF">FUA23_21820</name>
</gene>
<protein>
    <recommendedName>
        <fullName evidence="3">DUF4105 domain-containing protein</fullName>
    </recommendedName>
</protein>
<dbReference type="Proteomes" id="UP000321907">
    <property type="component" value="Unassembled WGS sequence"/>
</dbReference>
<accession>A0A5C7FEN1</accession>
<proteinExistence type="predicted"/>